<protein>
    <submittedName>
        <fullName evidence="2">Uncharacterized protein</fullName>
    </submittedName>
</protein>
<keyword evidence="3" id="KW-1185">Reference proteome</keyword>
<evidence type="ECO:0000313" key="2">
    <source>
        <dbReference type="EMBL" id="KAJ1198175.1"/>
    </source>
</evidence>
<evidence type="ECO:0000256" key="1">
    <source>
        <dbReference type="SAM" id="MobiDB-lite"/>
    </source>
</evidence>
<proteinExistence type="predicted"/>
<organism evidence="2 3">
    <name type="scientific">Pleurodeles waltl</name>
    <name type="common">Iberian ribbed newt</name>
    <dbReference type="NCBI Taxonomy" id="8319"/>
    <lineage>
        <taxon>Eukaryota</taxon>
        <taxon>Metazoa</taxon>
        <taxon>Chordata</taxon>
        <taxon>Craniata</taxon>
        <taxon>Vertebrata</taxon>
        <taxon>Euteleostomi</taxon>
        <taxon>Amphibia</taxon>
        <taxon>Batrachia</taxon>
        <taxon>Caudata</taxon>
        <taxon>Salamandroidea</taxon>
        <taxon>Salamandridae</taxon>
        <taxon>Pleurodelinae</taxon>
        <taxon>Pleurodeles</taxon>
    </lineage>
</organism>
<feature type="region of interest" description="Disordered" evidence="1">
    <location>
        <begin position="90"/>
        <end position="142"/>
    </location>
</feature>
<dbReference type="EMBL" id="JANPWB010000003">
    <property type="protein sequence ID" value="KAJ1198175.1"/>
    <property type="molecule type" value="Genomic_DNA"/>
</dbReference>
<evidence type="ECO:0000313" key="3">
    <source>
        <dbReference type="Proteomes" id="UP001066276"/>
    </source>
</evidence>
<sequence length="236" mass="25857">MFRALVGAQVILSQRHYFRMRPPCQYIPGCTPRPLHHFRGTGLLPSPDSCIFSRHCCNSPPGIDPVSAQLTVLLALSVVLLLSPLMPDGTPQDAPQLDQVPAEDQKGSPPYLNKERAESHVPGPLSHRQGPPCVATNPRPRGLHPAVTSLTTSLILQAQPTSLTSCGTAQPFSGNSAEHQWRTHFVSLSAVHFTAQLRPFRRPSRPLSSSLAVRLTYGPLRLTSPRHPPFCSRQPR</sequence>
<reference evidence="2" key="1">
    <citation type="journal article" date="2022" name="bioRxiv">
        <title>Sequencing and chromosome-scale assembly of the giantPleurodeles waltlgenome.</title>
        <authorList>
            <person name="Brown T."/>
            <person name="Elewa A."/>
            <person name="Iarovenko S."/>
            <person name="Subramanian E."/>
            <person name="Araus A.J."/>
            <person name="Petzold A."/>
            <person name="Susuki M."/>
            <person name="Suzuki K.-i.T."/>
            <person name="Hayashi T."/>
            <person name="Toyoda A."/>
            <person name="Oliveira C."/>
            <person name="Osipova E."/>
            <person name="Leigh N.D."/>
            <person name="Simon A."/>
            <person name="Yun M.H."/>
        </authorList>
    </citation>
    <scope>NUCLEOTIDE SEQUENCE</scope>
    <source>
        <strain evidence="2">20211129_DDA</strain>
        <tissue evidence="2">Liver</tissue>
    </source>
</reference>
<dbReference type="AlphaFoldDB" id="A0AAV7VBS6"/>
<gene>
    <name evidence="2" type="ORF">NDU88_002019</name>
</gene>
<accession>A0AAV7VBS6</accession>
<dbReference type="Proteomes" id="UP001066276">
    <property type="component" value="Chromosome 2_1"/>
</dbReference>
<comment type="caution">
    <text evidence="2">The sequence shown here is derived from an EMBL/GenBank/DDBJ whole genome shotgun (WGS) entry which is preliminary data.</text>
</comment>
<name>A0AAV7VBS6_PLEWA</name>